<evidence type="ECO:0000256" key="12">
    <source>
        <dbReference type="SAM" id="MobiDB-lite"/>
    </source>
</evidence>
<dbReference type="FunFam" id="2.60.40.10:FF:000088">
    <property type="entry name" value="Butyrophilin subfamily 1 member A1"/>
    <property type="match status" value="1"/>
</dbReference>
<dbReference type="InterPro" id="IPR003879">
    <property type="entry name" value="Butyrophylin_SPRY"/>
</dbReference>
<sequence>MGPSHPIMALVGEDVVLPCHLSPSLSAENMEVRWFLSEFSSTIHLYRDGKDHSEYQIPGYEGRTEFLREDITNGSIALRIRDIRPSDEGQYGCFFQSITFYAQALSELKVAGLGSSPLISVKGYQDGGIHLVCQSAGWYPEPEVLWRDPSGKHLPSLSEAKSQGTNDLFDMEYSIILQENTNQNLSCWIKNPRLNQAKESVIYISDPFFPKGNPWKLTLAFLLPVSFILFVSTIYLFSVKGKWKRKIGKLTFVIENLTEKNGELQAAVEKLDLENRWRRFVTPIEQANVTLDPKTAHPQLSMSEDRKSVTMGSQRQDLPDNPERFLARFCVLGYEGFTSGRHYWEVELGEGRFWAVGVARESVKRKGRDNFSPEDGVWALWQWDGQYKALTSPETPLTLSSFPKRIRVSLNYAEGQVVFFDADTIDPIFTFTQASFAGERVLPWLWMWPGSQLRLCN</sequence>
<evidence type="ECO:0000256" key="7">
    <source>
        <dbReference type="ARBA" id="ARBA00023136"/>
    </source>
</evidence>
<comment type="function">
    <text evidence="11">Neurotoxin that produces dose-dependent hypolocomotion and hyperalgesia in mice. May directly act on the central nervous system, as it is 6500-fold more potent when administered intracerebroventricularly than intraperitoneal.</text>
</comment>
<evidence type="ECO:0000256" key="1">
    <source>
        <dbReference type="ARBA" id="ARBA00004479"/>
    </source>
</evidence>
<evidence type="ECO:0000256" key="3">
    <source>
        <dbReference type="ARBA" id="ARBA00009651"/>
    </source>
</evidence>
<keyword evidence="8" id="KW-1015">Disulfide bond</keyword>
<evidence type="ECO:0008006" key="18">
    <source>
        <dbReference type="Google" id="ProtNLM"/>
    </source>
</evidence>
<reference evidence="16" key="1">
    <citation type="submission" date="2025-08" db="UniProtKB">
        <authorList>
            <consortium name="Ensembl"/>
        </authorList>
    </citation>
    <scope>IDENTIFICATION</scope>
</reference>
<dbReference type="InterPro" id="IPR003599">
    <property type="entry name" value="Ig_sub"/>
</dbReference>
<dbReference type="SMART" id="SM00589">
    <property type="entry name" value="PRY"/>
    <property type="match status" value="1"/>
</dbReference>
<dbReference type="PRINTS" id="PR01407">
    <property type="entry name" value="BUTYPHLNCDUF"/>
</dbReference>
<dbReference type="InterPro" id="IPR013320">
    <property type="entry name" value="ConA-like_dom_sf"/>
</dbReference>
<dbReference type="GeneTree" id="ENSGT00940000153527"/>
<dbReference type="SMART" id="SM00449">
    <property type="entry name" value="SPRY"/>
    <property type="match status" value="1"/>
</dbReference>
<evidence type="ECO:0000256" key="11">
    <source>
        <dbReference type="ARBA" id="ARBA00034460"/>
    </source>
</evidence>
<dbReference type="SUPFAM" id="SSF49899">
    <property type="entry name" value="Concanavalin A-like lectins/glucanases"/>
    <property type="match status" value="1"/>
</dbReference>
<dbReference type="PROSITE" id="PS50835">
    <property type="entry name" value="IG_LIKE"/>
    <property type="match status" value="2"/>
</dbReference>
<dbReference type="GO" id="GO:0009897">
    <property type="term" value="C:external side of plasma membrane"/>
    <property type="evidence" value="ECO:0007669"/>
    <property type="project" value="TreeGrafter"/>
</dbReference>
<keyword evidence="10" id="KW-0393">Immunoglobulin domain</keyword>
<dbReference type="CDD" id="cd05713">
    <property type="entry name" value="IgV_MOG_like"/>
    <property type="match status" value="1"/>
</dbReference>
<evidence type="ECO:0000256" key="13">
    <source>
        <dbReference type="SAM" id="Phobius"/>
    </source>
</evidence>
<dbReference type="InterPro" id="IPR001870">
    <property type="entry name" value="B30.2/SPRY"/>
</dbReference>
<dbReference type="InterPro" id="IPR013783">
    <property type="entry name" value="Ig-like_fold"/>
</dbReference>
<dbReference type="GO" id="GO:0005102">
    <property type="term" value="F:signaling receptor binding"/>
    <property type="evidence" value="ECO:0007669"/>
    <property type="project" value="TreeGrafter"/>
</dbReference>
<dbReference type="Pfam" id="PF22705">
    <property type="entry name" value="C2-set_3"/>
    <property type="match status" value="1"/>
</dbReference>
<dbReference type="Ensembl" id="ENSSPUT00000002946.1">
    <property type="protein sequence ID" value="ENSSPUP00000002782.1"/>
    <property type="gene ID" value="ENSSPUG00000002152.1"/>
</dbReference>
<dbReference type="InterPro" id="IPR006574">
    <property type="entry name" value="PRY"/>
</dbReference>
<dbReference type="InterPro" id="IPR053896">
    <property type="entry name" value="BTN3A2-like_Ig-C"/>
</dbReference>
<keyword evidence="4 13" id="KW-0812">Transmembrane</keyword>
<dbReference type="GO" id="GO:0001817">
    <property type="term" value="P:regulation of cytokine production"/>
    <property type="evidence" value="ECO:0007669"/>
    <property type="project" value="TreeGrafter"/>
</dbReference>
<comment type="subcellular location">
    <subcellularLocation>
        <location evidence="1">Membrane</location>
        <topology evidence="1">Single-pass type I membrane protein</topology>
    </subcellularLocation>
</comment>
<dbReference type="SUPFAM" id="SSF48726">
    <property type="entry name" value="Immunoglobulin"/>
    <property type="match status" value="2"/>
</dbReference>
<dbReference type="InterPro" id="IPR013106">
    <property type="entry name" value="Ig_V-set"/>
</dbReference>
<organism evidence="16 17">
    <name type="scientific">Sphenodon punctatus</name>
    <name type="common">Tuatara</name>
    <name type="synonym">Hatteria punctata</name>
    <dbReference type="NCBI Taxonomy" id="8508"/>
    <lineage>
        <taxon>Eukaryota</taxon>
        <taxon>Metazoa</taxon>
        <taxon>Chordata</taxon>
        <taxon>Craniata</taxon>
        <taxon>Vertebrata</taxon>
        <taxon>Euteleostomi</taxon>
        <taxon>Lepidosauria</taxon>
        <taxon>Sphenodontia</taxon>
        <taxon>Sphenodontidae</taxon>
        <taxon>Sphenodon</taxon>
    </lineage>
</organism>
<dbReference type="OMA" id="DMEVTWF"/>
<dbReference type="SMART" id="SM00409">
    <property type="entry name" value="IG"/>
    <property type="match status" value="1"/>
</dbReference>
<dbReference type="FunFam" id="2.60.40.10:FF:000208">
    <property type="entry name" value="Butyrophilin subfamily 1 member A1"/>
    <property type="match status" value="1"/>
</dbReference>
<evidence type="ECO:0000256" key="5">
    <source>
        <dbReference type="ARBA" id="ARBA00022729"/>
    </source>
</evidence>
<evidence type="ECO:0000256" key="2">
    <source>
        <dbReference type="ARBA" id="ARBA00007591"/>
    </source>
</evidence>
<comment type="similarity">
    <text evidence="2">Belongs to the immunoglobulin superfamily. BTN/MOG family.</text>
</comment>
<protein>
    <recommendedName>
        <fullName evidence="18">Butyrophilin subfamily 1 member A1-like</fullName>
    </recommendedName>
</protein>
<reference evidence="16" key="2">
    <citation type="submission" date="2025-09" db="UniProtKB">
        <authorList>
            <consortium name="Ensembl"/>
        </authorList>
    </citation>
    <scope>IDENTIFICATION</scope>
</reference>
<evidence type="ECO:0000256" key="10">
    <source>
        <dbReference type="ARBA" id="ARBA00023319"/>
    </source>
</evidence>
<dbReference type="InterPro" id="IPR043136">
    <property type="entry name" value="B30.2/SPRY_sf"/>
</dbReference>
<dbReference type="FunFam" id="2.60.120.920:FF:000004">
    <property type="entry name" value="Butyrophilin subfamily 1 member A1"/>
    <property type="match status" value="1"/>
</dbReference>
<dbReference type="InterPro" id="IPR003877">
    <property type="entry name" value="SPRY_dom"/>
</dbReference>
<feature type="transmembrane region" description="Helical" evidence="13">
    <location>
        <begin position="217"/>
        <end position="237"/>
    </location>
</feature>
<feature type="domain" description="Ig-like" evidence="15">
    <location>
        <begin position="117"/>
        <end position="205"/>
    </location>
</feature>
<dbReference type="PANTHER" id="PTHR24100">
    <property type="entry name" value="BUTYROPHILIN"/>
    <property type="match status" value="1"/>
</dbReference>
<dbReference type="Gene3D" id="2.60.40.10">
    <property type="entry name" value="Immunoglobulins"/>
    <property type="match status" value="2"/>
</dbReference>
<evidence type="ECO:0000313" key="16">
    <source>
        <dbReference type="Ensembl" id="ENSSPUP00000002782.1"/>
    </source>
</evidence>
<dbReference type="PROSITE" id="PS50188">
    <property type="entry name" value="B302_SPRY"/>
    <property type="match status" value="1"/>
</dbReference>
<dbReference type="Pfam" id="PF07686">
    <property type="entry name" value="V-set"/>
    <property type="match status" value="1"/>
</dbReference>
<evidence type="ECO:0000256" key="8">
    <source>
        <dbReference type="ARBA" id="ARBA00023157"/>
    </source>
</evidence>
<comment type="similarity">
    <text evidence="3">Belongs to the ohanin/vespryn family.</text>
</comment>
<dbReference type="Proteomes" id="UP000694392">
    <property type="component" value="Unplaced"/>
</dbReference>
<dbReference type="InterPro" id="IPR036179">
    <property type="entry name" value="Ig-like_dom_sf"/>
</dbReference>
<dbReference type="Gene3D" id="2.60.120.920">
    <property type="match status" value="1"/>
</dbReference>
<dbReference type="SMART" id="SM00406">
    <property type="entry name" value="IGv"/>
    <property type="match status" value="1"/>
</dbReference>
<accession>A0A8D0G571</accession>
<proteinExistence type="inferred from homology"/>
<evidence type="ECO:0000259" key="15">
    <source>
        <dbReference type="PROSITE" id="PS50835"/>
    </source>
</evidence>
<dbReference type="AlphaFoldDB" id="A0A8D0G571"/>
<evidence type="ECO:0000256" key="4">
    <source>
        <dbReference type="ARBA" id="ARBA00022692"/>
    </source>
</evidence>
<dbReference type="Pfam" id="PF00622">
    <property type="entry name" value="SPRY"/>
    <property type="match status" value="1"/>
</dbReference>
<keyword evidence="17" id="KW-1185">Reference proteome</keyword>
<feature type="domain" description="Ig-like" evidence="15">
    <location>
        <begin position="12"/>
        <end position="111"/>
    </location>
</feature>
<evidence type="ECO:0000256" key="9">
    <source>
        <dbReference type="ARBA" id="ARBA00023180"/>
    </source>
</evidence>
<dbReference type="GO" id="GO:0050852">
    <property type="term" value="P:T cell receptor signaling pathway"/>
    <property type="evidence" value="ECO:0007669"/>
    <property type="project" value="TreeGrafter"/>
</dbReference>
<feature type="domain" description="B30.2/SPRY" evidence="14">
    <location>
        <begin position="269"/>
        <end position="457"/>
    </location>
</feature>
<dbReference type="InterPro" id="IPR050504">
    <property type="entry name" value="IgSF_BTN/MOG"/>
</dbReference>
<keyword evidence="9" id="KW-0325">Glycoprotein</keyword>
<dbReference type="CDD" id="cd12888">
    <property type="entry name" value="SPRY_PRY_TRIM7_like"/>
    <property type="match status" value="1"/>
</dbReference>
<name>A0A8D0G571_SPHPU</name>
<dbReference type="Pfam" id="PF13765">
    <property type="entry name" value="PRY"/>
    <property type="match status" value="1"/>
</dbReference>
<evidence type="ECO:0000256" key="6">
    <source>
        <dbReference type="ARBA" id="ARBA00022989"/>
    </source>
</evidence>
<keyword evidence="5" id="KW-0732">Signal</keyword>
<evidence type="ECO:0000259" key="14">
    <source>
        <dbReference type="PROSITE" id="PS50188"/>
    </source>
</evidence>
<dbReference type="PANTHER" id="PTHR24100:SF149">
    <property type="entry name" value="BG-LIKE ANTIGEN 1-RELATED"/>
    <property type="match status" value="1"/>
</dbReference>
<keyword evidence="7 13" id="KW-0472">Membrane</keyword>
<keyword evidence="6 13" id="KW-1133">Transmembrane helix</keyword>
<feature type="region of interest" description="Disordered" evidence="12">
    <location>
        <begin position="295"/>
        <end position="316"/>
    </location>
</feature>
<dbReference type="InterPro" id="IPR007110">
    <property type="entry name" value="Ig-like_dom"/>
</dbReference>
<evidence type="ECO:0000313" key="17">
    <source>
        <dbReference type="Proteomes" id="UP000694392"/>
    </source>
</evidence>